<gene>
    <name evidence="1" type="ORF">MFUM_2074</name>
</gene>
<keyword evidence="2" id="KW-1185">Reference proteome</keyword>
<evidence type="ECO:0000313" key="2">
    <source>
        <dbReference type="Proteomes" id="UP001161497"/>
    </source>
</evidence>
<accession>A0ABN8XGM9</accession>
<dbReference type="EMBL" id="OX458932">
    <property type="protein sequence ID" value="CAI9086390.1"/>
    <property type="molecule type" value="Genomic_DNA"/>
</dbReference>
<evidence type="ECO:0000313" key="1">
    <source>
        <dbReference type="EMBL" id="CAI9086390.1"/>
    </source>
</evidence>
<dbReference type="Proteomes" id="UP001161497">
    <property type="component" value="Chromosome"/>
</dbReference>
<sequence>MFKRSFSKYARYIWISDETPYFGKRCSIIQVECVVLSSKLVNKIDEFHNLIDWRDSFPLYESFTLDLGTILRFIPGIGKSTSPFSLQWTFGNFFKLSPAGYTINGGQVTWQWNNVYHIDQEIKAQWYAWYR</sequence>
<protein>
    <submittedName>
        <fullName evidence="1">Uncharacterized protein</fullName>
    </submittedName>
</protein>
<organism evidence="1 2">
    <name type="scientific">Candidatus Methylacidiphilum fumarolicum</name>
    <dbReference type="NCBI Taxonomy" id="591154"/>
    <lineage>
        <taxon>Bacteria</taxon>
        <taxon>Pseudomonadati</taxon>
        <taxon>Verrucomicrobiota</taxon>
        <taxon>Methylacidiphilae</taxon>
        <taxon>Methylacidiphilales</taxon>
        <taxon>Methylacidiphilaceae</taxon>
        <taxon>Methylacidiphilum (ex Ratnadevi et al. 2023)</taxon>
    </lineage>
</organism>
<reference evidence="1" key="1">
    <citation type="submission" date="2023-03" db="EMBL/GenBank/DDBJ databases">
        <authorList>
            <person name="Cremers G."/>
            <person name="Picone N."/>
        </authorList>
    </citation>
    <scope>NUCLEOTIDE SEQUENCE</scope>
    <source>
        <strain evidence="1">Sample_alias</strain>
    </source>
</reference>
<name>A0ABN8XGM9_9BACT</name>
<proteinExistence type="predicted"/>